<evidence type="ECO:0000313" key="3">
    <source>
        <dbReference type="EMBL" id="SHE68196.1"/>
    </source>
</evidence>
<dbReference type="SUPFAM" id="SSF55383">
    <property type="entry name" value="Copper amine oxidase, domain N"/>
    <property type="match status" value="1"/>
</dbReference>
<reference evidence="4" key="2">
    <citation type="submission" date="2016-01" db="EMBL/GenBank/DDBJ databases">
        <authorList>
            <person name="Poehlein A."/>
            <person name="Schlien K."/>
            <person name="Gottschalk G."/>
            <person name="Buckel W."/>
            <person name="Daniel R."/>
        </authorList>
    </citation>
    <scope>NUCLEOTIDE SEQUENCE [LARGE SCALE GENOMIC DNA]</scope>
    <source>
        <strain evidence="4">X2</strain>
    </source>
</reference>
<accession>A0A0X1U925</accession>
<sequence length="212" mass="23258">MLPVRTIFEALGLGVGWDESTGTIIGTKDGLVITLQIDNKEAKVNDKAMMLDVPATVIDNRTVVPARFVAEATGADVDWDGSTRTFYIDTTIESNLNVFGGNVKNVEIKSVKSNIFSENDIESAINTVIAYFKAEFSGCTLTEIVYAGDDKQEFAYLASQYNADEVIVLVSSFDVDSSGGDGSLTPNSTYSDWKWILVRDRGGQWKHFDHGY</sequence>
<protein>
    <submittedName>
        <fullName evidence="3">Copper amine oxidase N-terminal domain-containing protein</fullName>
    </submittedName>
</protein>
<evidence type="ECO:0000313" key="2">
    <source>
        <dbReference type="EMBL" id="AMJ41429.1"/>
    </source>
</evidence>
<evidence type="ECO:0000313" key="5">
    <source>
        <dbReference type="Proteomes" id="UP000184204"/>
    </source>
</evidence>
<feature type="domain" description="Copper amine oxidase-like N-terminal" evidence="1">
    <location>
        <begin position="1"/>
        <end position="88"/>
    </location>
</feature>
<dbReference type="InterPro" id="IPR036582">
    <property type="entry name" value="Mao_N_sf"/>
</dbReference>
<reference evidence="3" key="3">
    <citation type="submission" date="2016-11" db="EMBL/GenBank/DDBJ databases">
        <authorList>
            <person name="Varghese N."/>
            <person name="Submissions S."/>
        </authorList>
    </citation>
    <scope>NUCLEOTIDE SEQUENCE</scope>
    <source>
        <strain evidence="3">DSM 1682</strain>
    </source>
</reference>
<dbReference type="Pfam" id="PF07833">
    <property type="entry name" value="Cu_amine_oxidN1"/>
    <property type="match status" value="1"/>
</dbReference>
<reference evidence="2 4" key="1">
    <citation type="journal article" date="2016" name="Genome Announc.">
        <title>Complete Genome Sequence of the Amino Acid-Fermenting Clostridium propionicum X2 (DSM 1682).</title>
        <authorList>
            <person name="Poehlein A."/>
            <person name="Schlien K."/>
            <person name="Chowdhury N.P."/>
            <person name="Gottschalk G."/>
            <person name="Buckel W."/>
            <person name="Daniel R."/>
        </authorList>
    </citation>
    <scope>NUCLEOTIDE SEQUENCE [LARGE SCALE GENOMIC DNA]</scope>
    <source>
        <strain evidence="2 4">X2</strain>
    </source>
</reference>
<dbReference type="EMBL" id="CP014223">
    <property type="protein sequence ID" value="AMJ41429.1"/>
    <property type="molecule type" value="Genomic_DNA"/>
</dbReference>
<organism evidence="3 5">
    <name type="scientific">Anaerotignum propionicum DSM 1682</name>
    <dbReference type="NCBI Taxonomy" id="991789"/>
    <lineage>
        <taxon>Bacteria</taxon>
        <taxon>Bacillati</taxon>
        <taxon>Bacillota</taxon>
        <taxon>Clostridia</taxon>
        <taxon>Lachnospirales</taxon>
        <taxon>Anaerotignaceae</taxon>
        <taxon>Anaerotignum</taxon>
    </lineage>
</organism>
<dbReference type="EMBL" id="FQUA01000005">
    <property type="protein sequence ID" value="SHE68196.1"/>
    <property type="molecule type" value="Genomic_DNA"/>
</dbReference>
<dbReference type="Proteomes" id="UP000184204">
    <property type="component" value="Unassembled WGS sequence"/>
</dbReference>
<proteinExistence type="predicted"/>
<dbReference type="AlphaFoldDB" id="A0A0X1U925"/>
<dbReference type="Proteomes" id="UP000068026">
    <property type="component" value="Chromosome"/>
</dbReference>
<dbReference type="KEGG" id="cpro:CPRO_18450"/>
<evidence type="ECO:0000259" key="1">
    <source>
        <dbReference type="Pfam" id="PF07833"/>
    </source>
</evidence>
<dbReference type="OrthoDB" id="9801008at2"/>
<dbReference type="InterPro" id="IPR012854">
    <property type="entry name" value="Cu_amine_oxidase-like_N"/>
</dbReference>
<gene>
    <name evidence="2" type="ORF">CPRO_18450</name>
    <name evidence="3" type="ORF">SAMN02745151_01443</name>
</gene>
<dbReference type="Gene3D" id="3.30.457.10">
    <property type="entry name" value="Copper amine oxidase-like, N-terminal domain"/>
    <property type="match status" value="1"/>
</dbReference>
<keyword evidence="4" id="KW-1185">Reference proteome</keyword>
<evidence type="ECO:0000313" key="4">
    <source>
        <dbReference type="Proteomes" id="UP000068026"/>
    </source>
</evidence>
<name>A0A0X1U925_ANAPI</name>
<reference evidence="5" key="4">
    <citation type="submission" date="2016-11" db="EMBL/GenBank/DDBJ databases">
        <authorList>
            <person name="Jaros S."/>
            <person name="Januszkiewicz K."/>
            <person name="Wedrychowicz H."/>
        </authorList>
    </citation>
    <scope>NUCLEOTIDE SEQUENCE [LARGE SCALE GENOMIC DNA]</scope>
    <source>
        <strain evidence="5">DSM 1682</strain>
    </source>
</reference>